<sequence>MIRICARLESVLRLTEEDEEVDGEDVSSSSRTTVAVTCRRVVQELVVNPCKPRSRLSFLYHATSVAQPP</sequence>
<evidence type="ECO:0000313" key="1">
    <source>
        <dbReference type="EMBL" id="PVD24624.1"/>
    </source>
</evidence>
<dbReference type="AlphaFoldDB" id="A0A2T7NTZ3"/>
<proteinExistence type="predicted"/>
<reference evidence="1 2" key="1">
    <citation type="submission" date="2018-04" db="EMBL/GenBank/DDBJ databases">
        <title>The genome of golden apple snail Pomacea canaliculata provides insight into stress tolerance and invasive adaptation.</title>
        <authorList>
            <person name="Liu C."/>
            <person name="Liu B."/>
            <person name="Ren Y."/>
            <person name="Zhang Y."/>
            <person name="Wang H."/>
            <person name="Li S."/>
            <person name="Jiang F."/>
            <person name="Yin L."/>
            <person name="Zhang G."/>
            <person name="Qian W."/>
            <person name="Fan W."/>
        </authorList>
    </citation>
    <scope>NUCLEOTIDE SEQUENCE [LARGE SCALE GENOMIC DNA]</scope>
    <source>
        <strain evidence="1">SZHN2017</strain>
        <tissue evidence="1">Muscle</tissue>
    </source>
</reference>
<evidence type="ECO:0000313" key="2">
    <source>
        <dbReference type="Proteomes" id="UP000245119"/>
    </source>
</evidence>
<dbReference type="EMBL" id="PZQS01000009">
    <property type="protein sequence ID" value="PVD24624.1"/>
    <property type="molecule type" value="Genomic_DNA"/>
</dbReference>
<organism evidence="1 2">
    <name type="scientific">Pomacea canaliculata</name>
    <name type="common">Golden apple snail</name>
    <dbReference type="NCBI Taxonomy" id="400727"/>
    <lineage>
        <taxon>Eukaryota</taxon>
        <taxon>Metazoa</taxon>
        <taxon>Spiralia</taxon>
        <taxon>Lophotrochozoa</taxon>
        <taxon>Mollusca</taxon>
        <taxon>Gastropoda</taxon>
        <taxon>Caenogastropoda</taxon>
        <taxon>Architaenioglossa</taxon>
        <taxon>Ampullarioidea</taxon>
        <taxon>Ampullariidae</taxon>
        <taxon>Pomacea</taxon>
    </lineage>
</organism>
<accession>A0A2T7NTZ3</accession>
<protein>
    <submittedName>
        <fullName evidence="1">Uncharacterized protein</fullName>
    </submittedName>
</protein>
<comment type="caution">
    <text evidence="1">The sequence shown here is derived from an EMBL/GenBank/DDBJ whole genome shotgun (WGS) entry which is preliminary data.</text>
</comment>
<name>A0A2T7NTZ3_POMCA</name>
<dbReference type="Proteomes" id="UP000245119">
    <property type="component" value="Linkage Group LG9"/>
</dbReference>
<keyword evidence="2" id="KW-1185">Reference proteome</keyword>
<gene>
    <name evidence="1" type="ORF">C0Q70_15108</name>
</gene>